<dbReference type="PROSITE" id="PS00041">
    <property type="entry name" value="HTH_ARAC_FAMILY_1"/>
    <property type="match status" value="1"/>
</dbReference>
<dbReference type="InterPro" id="IPR037923">
    <property type="entry name" value="HTH-like"/>
</dbReference>
<evidence type="ECO:0000256" key="3">
    <source>
        <dbReference type="ARBA" id="ARBA00023163"/>
    </source>
</evidence>
<keyword evidence="3" id="KW-0804">Transcription</keyword>
<dbReference type="SUPFAM" id="SSF51215">
    <property type="entry name" value="Regulatory protein AraC"/>
    <property type="match status" value="1"/>
</dbReference>
<dbReference type="Proteomes" id="UP000449209">
    <property type="component" value="Unassembled WGS sequence"/>
</dbReference>
<dbReference type="GO" id="GO:0003700">
    <property type="term" value="F:DNA-binding transcription factor activity"/>
    <property type="evidence" value="ECO:0007669"/>
    <property type="project" value="InterPro"/>
</dbReference>
<dbReference type="PANTHER" id="PTHR43280:SF2">
    <property type="entry name" value="HTH-TYPE TRANSCRIPTIONAL REGULATOR EXSA"/>
    <property type="match status" value="1"/>
</dbReference>
<dbReference type="PROSITE" id="PS01124">
    <property type="entry name" value="HTH_ARAC_FAMILY_2"/>
    <property type="match status" value="1"/>
</dbReference>
<gene>
    <name evidence="5" type="ORF">GB993_08420</name>
</gene>
<dbReference type="EMBL" id="WEZQ01000014">
    <property type="protein sequence ID" value="MYV17527.1"/>
    <property type="molecule type" value="Genomic_DNA"/>
</dbReference>
<evidence type="ECO:0000259" key="4">
    <source>
        <dbReference type="PROSITE" id="PS01124"/>
    </source>
</evidence>
<dbReference type="OrthoDB" id="9813413at2"/>
<comment type="caution">
    <text evidence="5">The sequence shown here is derived from an EMBL/GenBank/DDBJ whole genome shotgun (WGS) entry which is preliminary data.</text>
</comment>
<sequence>MQYSHFIPRHEAGISQKLLYFNVPSILSRHYMIYPLWAGDYIVKTPYQVKRDYMNSFILMCIDFGALDFFYHGKWFTALDKSVLILDCKEPNRYLARSETHFSFIHFRGYEVQSFFDRFLLNHSILVTNNDNLCNQVWEVVDQIKLHEKNKIDEAKLSEGLYRVLLSLLIYGEQGGQQIKPHTVKTVPAQIENVMLFIQDNFATNYSITEIGDIFGSSSSSLSHQFKKYFGMGIHEAFIRQRIIHAQEALTDSDKTIEEIAQECGFSDSPHFIKRFKQATGYTPRFFRQSHL</sequence>
<dbReference type="PRINTS" id="PR00032">
    <property type="entry name" value="HTHARAC"/>
</dbReference>
<evidence type="ECO:0000256" key="2">
    <source>
        <dbReference type="ARBA" id="ARBA00023125"/>
    </source>
</evidence>
<dbReference type="InterPro" id="IPR009057">
    <property type="entry name" value="Homeodomain-like_sf"/>
</dbReference>
<dbReference type="SMART" id="SM00342">
    <property type="entry name" value="HTH_ARAC"/>
    <property type="match status" value="1"/>
</dbReference>
<reference evidence="5 6" key="1">
    <citation type="journal article" date="2019" name="Appl. Environ. Microbiol.">
        <title>Genetic determinants of hydroxycinnamic acid metabolism in heterofermentative lactobacilli.</title>
        <authorList>
            <person name="Gaur G."/>
            <person name="Oh J.H."/>
            <person name="Filannino P."/>
            <person name="Gobbetti M."/>
            <person name="van Pijkeren J.P."/>
            <person name="Ganzle M.G."/>
        </authorList>
    </citation>
    <scope>NUCLEOTIDE SEQUENCE [LARGE SCALE GENOMIC DNA]</scope>
    <source>
        <strain evidence="5 6">C5</strain>
    </source>
</reference>
<dbReference type="PANTHER" id="PTHR43280">
    <property type="entry name" value="ARAC-FAMILY TRANSCRIPTIONAL REGULATOR"/>
    <property type="match status" value="1"/>
</dbReference>
<evidence type="ECO:0000256" key="1">
    <source>
        <dbReference type="ARBA" id="ARBA00023015"/>
    </source>
</evidence>
<evidence type="ECO:0000313" key="5">
    <source>
        <dbReference type="EMBL" id="MYV17527.1"/>
    </source>
</evidence>
<dbReference type="SUPFAM" id="SSF46689">
    <property type="entry name" value="Homeodomain-like"/>
    <property type="match status" value="2"/>
</dbReference>
<feature type="domain" description="HTH araC/xylS-type" evidence="4">
    <location>
        <begin position="192"/>
        <end position="290"/>
    </location>
</feature>
<dbReference type="Pfam" id="PF12833">
    <property type="entry name" value="HTH_18"/>
    <property type="match status" value="1"/>
</dbReference>
<name>A0A6N9I408_9LACO</name>
<dbReference type="InterPro" id="IPR020449">
    <property type="entry name" value="Tscrpt_reg_AraC-type_HTH"/>
</dbReference>
<keyword evidence="1" id="KW-0805">Transcription regulation</keyword>
<keyword evidence="2" id="KW-0238">DNA-binding</keyword>
<dbReference type="AlphaFoldDB" id="A0A6N9I408"/>
<dbReference type="Gene3D" id="1.10.10.60">
    <property type="entry name" value="Homeodomain-like"/>
    <property type="match status" value="2"/>
</dbReference>
<dbReference type="GO" id="GO:0043565">
    <property type="term" value="F:sequence-specific DNA binding"/>
    <property type="evidence" value="ECO:0007669"/>
    <property type="project" value="InterPro"/>
</dbReference>
<accession>A0A6N9I408</accession>
<proteinExistence type="predicted"/>
<dbReference type="RefSeq" id="WP_161003908.1">
    <property type="nucleotide sequence ID" value="NZ_WEZQ01000014.1"/>
</dbReference>
<evidence type="ECO:0000313" key="6">
    <source>
        <dbReference type="Proteomes" id="UP000449209"/>
    </source>
</evidence>
<organism evidence="5 6">
    <name type="scientific">Furfurilactobacillus milii</name>
    <dbReference type="NCBI Taxonomy" id="2888272"/>
    <lineage>
        <taxon>Bacteria</taxon>
        <taxon>Bacillati</taxon>
        <taxon>Bacillota</taxon>
        <taxon>Bacilli</taxon>
        <taxon>Lactobacillales</taxon>
        <taxon>Lactobacillaceae</taxon>
        <taxon>Furfurilactobacillus</taxon>
    </lineage>
</organism>
<dbReference type="InterPro" id="IPR018062">
    <property type="entry name" value="HTH_AraC-typ_CS"/>
</dbReference>
<protein>
    <submittedName>
        <fullName evidence="5">AraC family transcriptional regulator</fullName>
    </submittedName>
</protein>
<dbReference type="InterPro" id="IPR018060">
    <property type="entry name" value="HTH_AraC"/>
</dbReference>